<evidence type="ECO:0000313" key="4">
    <source>
        <dbReference type="EMBL" id="KAK2613437.1"/>
    </source>
</evidence>
<evidence type="ECO:0000256" key="1">
    <source>
        <dbReference type="SAM" id="Coils"/>
    </source>
</evidence>
<feature type="region of interest" description="Disordered" evidence="2">
    <location>
        <begin position="487"/>
        <end position="550"/>
    </location>
</feature>
<dbReference type="Proteomes" id="UP001265746">
    <property type="component" value="Unassembled WGS sequence"/>
</dbReference>
<feature type="region of interest" description="Disordered" evidence="2">
    <location>
        <begin position="631"/>
        <end position="655"/>
    </location>
</feature>
<feature type="compositionally biased region" description="Polar residues" evidence="2">
    <location>
        <begin position="128"/>
        <end position="137"/>
    </location>
</feature>
<feature type="region of interest" description="Disordered" evidence="2">
    <location>
        <begin position="158"/>
        <end position="194"/>
    </location>
</feature>
<accession>A0AAD9SPE4</accession>
<feature type="region of interest" description="Disordered" evidence="2">
    <location>
        <begin position="447"/>
        <end position="473"/>
    </location>
</feature>
<keyword evidence="5" id="KW-1185">Reference proteome</keyword>
<evidence type="ECO:0000313" key="5">
    <source>
        <dbReference type="Proteomes" id="UP001265746"/>
    </source>
</evidence>
<feature type="region of interest" description="Disordered" evidence="2">
    <location>
        <begin position="104"/>
        <end position="139"/>
    </location>
</feature>
<dbReference type="PANTHER" id="PTHR43991:SF9">
    <property type="entry name" value="DUF2415 DOMAIN-CONTAINING PROTEIN"/>
    <property type="match status" value="1"/>
</dbReference>
<dbReference type="SUPFAM" id="SSF82171">
    <property type="entry name" value="DPP6 N-terminal domain-like"/>
    <property type="match status" value="1"/>
</dbReference>
<dbReference type="InterPro" id="IPR015943">
    <property type="entry name" value="WD40/YVTN_repeat-like_dom_sf"/>
</dbReference>
<feature type="compositionally biased region" description="Polar residues" evidence="2">
    <location>
        <begin position="447"/>
        <end position="457"/>
    </location>
</feature>
<evidence type="ECO:0000256" key="2">
    <source>
        <dbReference type="SAM" id="MobiDB-lite"/>
    </source>
</evidence>
<comment type="caution">
    <text evidence="4">The sequence shown here is derived from an EMBL/GenBank/DDBJ whole genome shotgun (WGS) entry which is preliminary data.</text>
</comment>
<dbReference type="InterPro" id="IPR019417">
    <property type="entry name" value="DUF2415"/>
</dbReference>
<feature type="domain" description="DUF2415" evidence="3">
    <location>
        <begin position="378"/>
        <end position="417"/>
    </location>
</feature>
<feature type="compositionally biased region" description="Basic and acidic residues" evidence="2">
    <location>
        <begin position="510"/>
        <end position="521"/>
    </location>
</feature>
<dbReference type="AlphaFoldDB" id="A0AAD9SPE4"/>
<feature type="compositionally biased region" description="Polar residues" evidence="2">
    <location>
        <begin position="499"/>
        <end position="508"/>
    </location>
</feature>
<name>A0AAD9SPE4_PHOAM</name>
<protein>
    <recommendedName>
        <fullName evidence="3">DUF2415 domain-containing protein</fullName>
    </recommendedName>
</protein>
<proteinExistence type="predicted"/>
<feature type="compositionally biased region" description="Basic and acidic residues" evidence="2">
    <location>
        <begin position="106"/>
        <end position="122"/>
    </location>
</feature>
<dbReference type="Pfam" id="PF10313">
    <property type="entry name" value="DUF2415"/>
    <property type="match status" value="1"/>
</dbReference>
<dbReference type="EMBL" id="JAUJFL010000001">
    <property type="protein sequence ID" value="KAK2613437.1"/>
    <property type="molecule type" value="Genomic_DNA"/>
</dbReference>
<evidence type="ECO:0000259" key="3">
    <source>
        <dbReference type="Pfam" id="PF10313"/>
    </source>
</evidence>
<feature type="compositionally biased region" description="Polar residues" evidence="2">
    <location>
        <begin position="530"/>
        <end position="544"/>
    </location>
</feature>
<organism evidence="4 5">
    <name type="scientific">Phomopsis amygdali</name>
    <name type="common">Fusicoccum amygdali</name>
    <dbReference type="NCBI Taxonomy" id="1214568"/>
    <lineage>
        <taxon>Eukaryota</taxon>
        <taxon>Fungi</taxon>
        <taxon>Dikarya</taxon>
        <taxon>Ascomycota</taxon>
        <taxon>Pezizomycotina</taxon>
        <taxon>Sordariomycetes</taxon>
        <taxon>Sordariomycetidae</taxon>
        <taxon>Diaporthales</taxon>
        <taxon>Diaporthaceae</taxon>
        <taxon>Diaporthe</taxon>
    </lineage>
</organism>
<gene>
    <name evidence="4" type="ORF">N8I77_000353</name>
</gene>
<keyword evidence="1" id="KW-0175">Coiled coil</keyword>
<sequence length="741" mass="83352">MAVTDDRIYHPTDALILRKPKRHYRIGLRVEHWQLRSQIGLSTPRHIYYPGGNDNNQIHKLDTASHESETIKILNFAPRCLVAKYGWICAGGESGEFVAIPVEDGSQGRDRGRSNVERDLFSRYRRSPANNGPGNNGDQDHWLDSFHDFVVHAGSPDERLHLGIDPTSNNDSDDSMPPLIPASPRTQPNSDKSLHARSKTFGRDRVNCITLWAPQDTKDGRFDGAYSTPVAILANNDKHVTIVGLQDQDAVDEVAYPDCVNRALISPDGRLLAAVCDDPYLYVHERVIRHNPCPGLFTRKEDFEWRLCAKIPLKGQRKEDRSDQRGSFAACFSNTGRFLAVGTQYGVISIFDTASFTEPGVDPLITAFTSSRSKEDVGAVRDMAFCPGPFDLLAWTEHRGRVGIADIRSNYVSRQMLSLNDHDDFEQIMVTERGSIDPRLLERNDSGELSYSSISTAENRRAARRQATDYHPPLTPEETMVIEALQEHRRRREQAAARNSSTSGSNMSRLMERLHNNRQQRENATALALNDTSSRLRSETSNSRRVGDILSDIQSQRDRLRDQSDRLREQSERVRARRLAVDEAERHRLSGGSIRALRAPLVLPQSGESPRQVYINNSYTDLEALYQSAFEGGAPASSGDGPYEPGQGESTGNRTRDYLSVWSNMLRDRDMEGESTSRLGRTRLDRLATMPGGRVDREDDDTAGLAWSEDGRILIIGAVDGIYEFHVDLFSRRVFPSMEMR</sequence>
<reference evidence="4" key="1">
    <citation type="submission" date="2023-06" db="EMBL/GenBank/DDBJ databases">
        <authorList>
            <person name="Noh H."/>
        </authorList>
    </citation>
    <scope>NUCLEOTIDE SEQUENCE</scope>
    <source>
        <strain evidence="4">DUCC20226</strain>
    </source>
</reference>
<dbReference type="PANTHER" id="PTHR43991">
    <property type="entry name" value="WD REPEAT PROTEIN (AFU_ORTHOLOGUE AFUA_8G05640)-RELATED"/>
    <property type="match status" value="1"/>
</dbReference>
<feature type="coiled-coil region" evidence="1">
    <location>
        <begin position="550"/>
        <end position="577"/>
    </location>
</feature>
<dbReference type="Gene3D" id="2.130.10.10">
    <property type="entry name" value="YVTN repeat-like/Quinoprotein amine dehydrogenase"/>
    <property type="match status" value="1"/>
</dbReference>